<name>A0A7S4G917_9EUGL</name>
<feature type="compositionally biased region" description="Low complexity" evidence="1">
    <location>
        <begin position="42"/>
        <end position="52"/>
    </location>
</feature>
<dbReference type="AlphaFoldDB" id="A0A7S4G917"/>
<organism evidence="2">
    <name type="scientific">Eutreptiella gymnastica</name>
    <dbReference type="NCBI Taxonomy" id="73025"/>
    <lineage>
        <taxon>Eukaryota</taxon>
        <taxon>Discoba</taxon>
        <taxon>Euglenozoa</taxon>
        <taxon>Euglenida</taxon>
        <taxon>Spirocuta</taxon>
        <taxon>Euglenophyceae</taxon>
        <taxon>Eutreptiales</taxon>
        <taxon>Eutreptiaceae</taxon>
        <taxon>Eutreptiella</taxon>
    </lineage>
</organism>
<proteinExistence type="predicted"/>
<reference evidence="2" key="1">
    <citation type="submission" date="2021-01" db="EMBL/GenBank/DDBJ databases">
        <authorList>
            <person name="Corre E."/>
            <person name="Pelletier E."/>
            <person name="Niang G."/>
            <person name="Scheremetjew M."/>
            <person name="Finn R."/>
            <person name="Kale V."/>
            <person name="Holt S."/>
            <person name="Cochrane G."/>
            <person name="Meng A."/>
            <person name="Brown T."/>
            <person name="Cohen L."/>
        </authorList>
    </citation>
    <scope>NUCLEOTIDE SEQUENCE</scope>
    <source>
        <strain evidence="2">CCMP1594</strain>
    </source>
</reference>
<feature type="region of interest" description="Disordered" evidence="1">
    <location>
        <begin position="41"/>
        <end position="66"/>
    </location>
</feature>
<feature type="compositionally biased region" description="Polar residues" evidence="1">
    <location>
        <begin position="53"/>
        <end position="66"/>
    </location>
</feature>
<accession>A0A7S4G917</accession>
<dbReference type="EMBL" id="HBJA01117851">
    <property type="protein sequence ID" value="CAE0829289.1"/>
    <property type="molecule type" value="Transcribed_RNA"/>
</dbReference>
<gene>
    <name evidence="2" type="ORF">EGYM00163_LOCUS40567</name>
</gene>
<protein>
    <submittedName>
        <fullName evidence="2">Uncharacterized protein</fullName>
    </submittedName>
</protein>
<sequence length="184" mass="20334">MGMPPIHKCIACRRWRECHCGPTKPFNEGGGSKSKELKLSEANTATQTANQAGRSRTSGIRHPSSSNWNHFSCRGGKGVMAAQGQDCEVKKERKSNRFWCFSFWSHHGSPQCSATWQLRGLVSAYAPGSKHCIGATGVIRRRRLKPTGMRAQGMLRSCPLGVCKETEWFPPPIYVCLGFVHGSL</sequence>
<evidence type="ECO:0000313" key="2">
    <source>
        <dbReference type="EMBL" id="CAE0829289.1"/>
    </source>
</evidence>
<evidence type="ECO:0000256" key="1">
    <source>
        <dbReference type="SAM" id="MobiDB-lite"/>
    </source>
</evidence>